<sequence>MSRVKTRAELKAEAKDLLRGRWGDGILLNLVPTLLQIALFVFIAFISAAAIALAVIFFRDTDFMSQTSTYTDGYQGNSGGGYGGGGIFGLFISLITIGISFTFLDWLRQPTKKIQPFKDAFQVYTSKNFLTVLVISILSSIFTFLWSLLFVIPGIIKALAYSQSYFIYKDLSSHGGNEGMRYTNYITESRQLMDGHKGRYFLLQLSFIGWHILALLTLGIGYLWLNPYMSATYAAFYKDLAQDRYLSGAKVYEDVEDTTNEWTND</sequence>
<feature type="transmembrane region" description="Helical" evidence="1">
    <location>
        <begin position="87"/>
        <end position="107"/>
    </location>
</feature>
<accession>A0AAW9JYB8</accession>
<protein>
    <submittedName>
        <fullName evidence="2">DUF975 family protein</fullName>
    </submittedName>
</protein>
<reference evidence="2" key="1">
    <citation type="submission" date="2023-08" db="EMBL/GenBank/DDBJ databases">
        <title>Genomic characterization of piscicolin 126 produced by Carnobacterium maltaromaticum CM22 strain isolated from salmon (Salmo salar).</title>
        <authorList>
            <person name="Gonzalez-Gragera E."/>
            <person name="Garcia-Lopez J.D."/>
            <person name="Teso-Perez C."/>
            <person name="Gimenez-Hernandez I."/>
            <person name="Peralta-Sanchez J.M."/>
            <person name="Valdivia E."/>
            <person name="Montalban-Lopez M."/>
            <person name="Martin-Platero A.M."/>
            <person name="Banos A."/>
            <person name="Martinez-Bueno M."/>
        </authorList>
    </citation>
    <scope>NUCLEOTIDE SEQUENCE</scope>
    <source>
        <strain evidence="2">CM22</strain>
    </source>
</reference>
<dbReference type="PANTHER" id="PTHR40076:SF1">
    <property type="entry name" value="MEMBRANE PROTEIN"/>
    <property type="match status" value="1"/>
</dbReference>
<dbReference type="InterPro" id="IPR010380">
    <property type="entry name" value="DUF975"/>
</dbReference>
<dbReference type="AlphaFoldDB" id="A0AAW9JYB8"/>
<dbReference type="EMBL" id="JAVBVO010000002">
    <property type="protein sequence ID" value="MDZ5757696.1"/>
    <property type="molecule type" value="Genomic_DNA"/>
</dbReference>
<dbReference type="RefSeq" id="WP_010054833.1">
    <property type="nucleotide sequence ID" value="NZ_BJOJ01000053.1"/>
</dbReference>
<comment type="caution">
    <text evidence="2">The sequence shown here is derived from an EMBL/GenBank/DDBJ whole genome shotgun (WGS) entry which is preliminary data.</text>
</comment>
<feature type="transmembrane region" description="Helical" evidence="1">
    <location>
        <begin position="37"/>
        <end position="58"/>
    </location>
</feature>
<keyword evidence="1" id="KW-0472">Membrane</keyword>
<keyword evidence="1" id="KW-1133">Transmembrane helix</keyword>
<name>A0AAW9JYB8_CARML</name>
<dbReference type="Proteomes" id="UP001290462">
    <property type="component" value="Unassembled WGS sequence"/>
</dbReference>
<keyword evidence="1" id="KW-0812">Transmembrane</keyword>
<gene>
    <name evidence="2" type="ORF">RAK27_03410</name>
</gene>
<dbReference type="Pfam" id="PF06161">
    <property type="entry name" value="DUF975"/>
    <property type="match status" value="1"/>
</dbReference>
<dbReference type="PANTHER" id="PTHR40076">
    <property type="entry name" value="MEMBRANE PROTEIN-RELATED"/>
    <property type="match status" value="1"/>
</dbReference>
<proteinExistence type="predicted"/>
<feature type="transmembrane region" description="Helical" evidence="1">
    <location>
        <begin position="128"/>
        <end position="156"/>
    </location>
</feature>
<evidence type="ECO:0000313" key="2">
    <source>
        <dbReference type="EMBL" id="MDZ5757696.1"/>
    </source>
</evidence>
<feature type="transmembrane region" description="Helical" evidence="1">
    <location>
        <begin position="201"/>
        <end position="225"/>
    </location>
</feature>
<evidence type="ECO:0000313" key="3">
    <source>
        <dbReference type="Proteomes" id="UP001290462"/>
    </source>
</evidence>
<organism evidence="2 3">
    <name type="scientific">Carnobacterium maltaromaticum</name>
    <name type="common">Carnobacterium piscicola</name>
    <dbReference type="NCBI Taxonomy" id="2751"/>
    <lineage>
        <taxon>Bacteria</taxon>
        <taxon>Bacillati</taxon>
        <taxon>Bacillota</taxon>
        <taxon>Bacilli</taxon>
        <taxon>Lactobacillales</taxon>
        <taxon>Carnobacteriaceae</taxon>
        <taxon>Carnobacterium</taxon>
    </lineage>
</organism>
<dbReference type="GeneID" id="83607320"/>
<evidence type="ECO:0000256" key="1">
    <source>
        <dbReference type="SAM" id="Phobius"/>
    </source>
</evidence>